<evidence type="ECO:0000313" key="6">
    <source>
        <dbReference type="Proteomes" id="UP000050827"/>
    </source>
</evidence>
<dbReference type="GO" id="GO:0030655">
    <property type="term" value="P:beta-lactam antibiotic catabolic process"/>
    <property type="evidence" value="ECO:0007669"/>
    <property type="project" value="InterPro"/>
</dbReference>
<dbReference type="Pfam" id="PF13354">
    <property type="entry name" value="Beta-lactamase2"/>
    <property type="match status" value="1"/>
</dbReference>
<dbReference type="Gene3D" id="3.40.710.10">
    <property type="entry name" value="DD-peptidase/beta-lactamase superfamily"/>
    <property type="match status" value="1"/>
</dbReference>
<dbReference type="NCBIfam" id="NF012099">
    <property type="entry name" value="SubclassA2"/>
    <property type="match status" value="1"/>
</dbReference>
<comment type="similarity">
    <text evidence="2">Belongs to the class-A beta-lactamase family.</text>
</comment>
<dbReference type="InterPro" id="IPR000871">
    <property type="entry name" value="Beta-lactam_class-A"/>
</dbReference>
<dbReference type="SUPFAM" id="SSF56601">
    <property type="entry name" value="beta-lactamase/transpeptidase-like"/>
    <property type="match status" value="1"/>
</dbReference>
<evidence type="ECO:0000259" key="4">
    <source>
        <dbReference type="Pfam" id="PF13354"/>
    </source>
</evidence>
<dbReference type="NCBIfam" id="NF033103">
    <property type="entry name" value="bla_class_A"/>
    <property type="match status" value="1"/>
</dbReference>
<name>A0A0Q1BWV6_9FLAO</name>
<dbReference type="EC" id="3.5.2.6" evidence="3"/>
<comment type="caution">
    <text evidence="5">The sequence shown here is derived from an EMBL/GenBank/DDBJ whole genome shotgun (WGS) entry which is preliminary data.</text>
</comment>
<organism evidence="5 6">
    <name type="scientific">Flagellimonas eckloniae</name>
    <dbReference type="NCBI Taxonomy" id="346185"/>
    <lineage>
        <taxon>Bacteria</taxon>
        <taxon>Pseudomonadati</taxon>
        <taxon>Bacteroidota</taxon>
        <taxon>Flavobacteriia</taxon>
        <taxon>Flavobacteriales</taxon>
        <taxon>Flavobacteriaceae</taxon>
        <taxon>Flagellimonas</taxon>
    </lineage>
</organism>
<dbReference type="OrthoDB" id="9772863at2"/>
<protein>
    <recommendedName>
        <fullName evidence="3">beta-lactamase</fullName>
        <ecNumber evidence="3">3.5.2.6</ecNumber>
    </recommendedName>
</protein>
<dbReference type="PANTHER" id="PTHR35333">
    <property type="entry name" value="BETA-LACTAMASE"/>
    <property type="match status" value="1"/>
</dbReference>
<feature type="domain" description="Beta-lactamase class A catalytic" evidence="4">
    <location>
        <begin position="52"/>
        <end position="271"/>
    </location>
</feature>
<evidence type="ECO:0000256" key="3">
    <source>
        <dbReference type="ARBA" id="ARBA00012865"/>
    </source>
</evidence>
<sequence>MCNKLFPLILFFILIFSHSKGQSIQTLKREIYEILQDKDATVGVAISGQNPKDTVTINGNVHLPMQSVYKYHLALAVLDQVDKEKLSLEEKITLTKKDLDNNLWSPIREKYTEGTDLTLAEIIEYTVASSDNVGCDLLFKLVGGPKTVEDFLHNSGISNVAVRYDEEIQQANWDLQYENWTTAKASNKALKVFFENANGQLSKESHAFIWKTMKSSWTGANCIRGHLPKNTVIAHKTGHSGKNKDGLTGAQNDVGIVFLPNGTYFYLSVLVSDSKEDSKVNEKIIADIAKLSWDYFNHK</sequence>
<accession>A0A0Q1BWV6</accession>
<dbReference type="AlphaFoldDB" id="A0A0Q1BWV6"/>
<dbReference type="GO" id="GO:0046677">
    <property type="term" value="P:response to antibiotic"/>
    <property type="evidence" value="ECO:0007669"/>
    <property type="project" value="InterPro"/>
</dbReference>
<dbReference type="GO" id="GO:0008800">
    <property type="term" value="F:beta-lactamase activity"/>
    <property type="evidence" value="ECO:0007669"/>
    <property type="project" value="UniProtKB-EC"/>
</dbReference>
<evidence type="ECO:0000256" key="2">
    <source>
        <dbReference type="ARBA" id="ARBA00009009"/>
    </source>
</evidence>
<dbReference type="Proteomes" id="UP000050827">
    <property type="component" value="Unassembled WGS sequence"/>
</dbReference>
<gene>
    <name evidence="5" type="ORF">AAY42_03910</name>
</gene>
<dbReference type="PANTHER" id="PTHR35333:SF3">
    <property type="entry name" value="BETA-LACTAMASE-TYPE TRANSPEPTIDASE FOLD CONTAINING PROTEIN"/>
    <property type="match status" value="1"/>
</dbReference>
<reference evidence="5 6" key="1">
    <citation type="submission" date="2015-04" db="EMBL/GenBank/DDBJ databases">
        <title>Complete genome of flavobacterium.</title>
        <authorList>
            <person name="Kwon Y.M."/>
            <person name="Kim S.-J."/>
        </authorList>
    </citation>
    <scope>NUCLEOTIDE SEQUENCE [LARGE SCALE GENOMIC DNA]</scope>
    <source>
        <strain evidence="5 6">DK169</strain>
    </source>
</reference>
<evidence type="ECO:0000313" key="5">
    <source>
        <dbReference type="EMBL" id="KQC29134.1"/>
    </source>
</evidence>
<dbReference type="InterPro" id="IPR045155">
    <property type="entry name" value="Beta-lactam_cat"/>
</dbReference>
<comment type="catalytic activity">
    <reaction evidence="1">
        <text>a beta-lactam + H2O = a substituted beta-amino acid</text>
        <dbReference type="Rhea" id="RHEA:20401"/>
        <dbReference type="ChEBI" id="CHEBI:15377"/>
        <dbReference type="ChEBI" id="CHEBI:35627"/>
        <dbReference type="ChEBI" id="CHEBI:140347"/>
        <dbReference type="EC" id="3.5.2.6"/>
    </reaction>
</comment>
<proteinExistence type="inferred from homology"/>
<evidence type="ECO:0000256" key="1">
    <source>
        <dbReference type="ARBA" id="ARBA00001526"/>
    </source>
</evidence>
<dbReference type="EMBL" id="LCTZ01000002">
    <property type="protein sequence ID" value="KQC29134.1"/>
    <property type="molecule type" value="Genomic_DNA"/>
</dbReference>
<dbReference type="RefSeq" id="WP_055392689.1">
    <property type="nucleotide sequence ID" value="NZ_LCTZ01000002.1"/>
</dbReference>
<dbReference type="InterPro" id="IPR012338">
    <property type="entry name" value="Beta-lactam/transpept-like"/>
</dbReference>
<keyword evidence="6" id="KW-1185">Reference proteome</keyword>
<dbReference type="PRINTS" id="PR00118">
    <property type="entry name" value="BLACTAMASEA"/>
</dbReference>